<organism evidence="2 3">
    <name type="scientific">Georgenia daeguensis</name>
    <dbReference type="NCBI Taxonomy" id="908355"/>
    <lineage>
        <taxon>Bacteria</taxon>
        <taxon>Bacillati</taxon>
        <taxon>Actinomycetota</taxon>
        <taxon>Actinomycetes</taxon>
        <taxon>Micrococcales</taxon>
        <taxon>Bogoriellaceae</taxon>
        <taxon>Georgenia</taxon>
    </lineage>
</organism>
<dbReference type="InterPro" id="IPR029063">
    <property type="entry name" value="SAM-dependent_MTases_sf"/>
</dbReference>
<keyword evidence="3" id="KW-1185">Reference proteome</keyword>
<dbReference type="CDD" id="cd02440">
    <property type="entry name" value="AdoMet_MTases"/>
    <property type="match status" value="1"/>
</dbReference>
<feature type="compositionally biased region" description="Basic and acidic residues" evidence="1">
    <location>
        <begin position="261"/>
        <end position="276"/>
    </location>
</feature>
<comment type="caution">
    <text evidence="2">The sequence shown here is derived from an EMBL/GenBank/DDBJ whole genome shotgun (WGS) entry which is preliminary data.</text>
</comment>
<gene>
    <name evidence="2" type="ORF">GCM10022262_11530</name>
</gene>
<reference evidence="3" key="1">
    <citation type="journal article" date="2019" name="Int. J. Syst. Evol. Microbiol.">
        <title>The Global Catalogue of Microorganisms (GCM) 10K type strain sequencing project: providing services to taxonomists for standard genome sequencing and annotation.</title>
        <authorList>
            <consortium name="The Broad Institute Genomics Platform"/>
            <consortium name="The Broad Institute Genome Sequencing Center for Infectious Disease"/>
            <person name="Wu L."/>
            <person name="Ma J."/>
        </authorList>
    </citation>
    <scope>NUCLEOTIDE SEQUENCE [LARGE SCALE GENOMIC DNA]</scope>
    <source>
        <strain evidence="3">JCM 17459</strain>
    </source>
</reference>
<dbReference type="Proteomes" id="UP001499841">
    <property type="component" value="Unassembled WGS sequence"/>
</dbReference>
<dbReference type="NCBIfam" id="NF037959">
    <property type="entry name" value="MFS_SpdSyn"/>
    <property type="match status" value="1"/>
</dbReference>
<evidence type="ECO:0000313" key="2">
    <source>
        <dbReference type="EMBL" id="GAA4286794.1"/>
    </source>
</evidence>
<feature type="compositionally biased region" description="Pro residues" evidence="1">
    <location>
        <begin position="278"/>
        <end position="289"/>
    </location>
</feature>
<protein>
    <submittedName>
        <fullName evidence="2">Fused MFS/spermidine synthase</fullName>
    </submittedName>
</protein>
<feature type="region of interest" description="Disordered" evidence="1">
    <location>
        <begin position="1"/>
        <end position="21"/>
    </location>
</feature>
<dbReference type="SUPFAM" id="SSF53335">
    <property type="entry name" value="S-adenosyl-L-methionine-dependent methyltransferases"/>
    <property type="match status" value="1"/>
</dbReference>
<sequence length="298" mass="31963">MHDLPTEPVQTSLGTASLRRDPGAPNRVTLLLGSTESSHLDLEDPGYLEFEYMQQMAVLLDASRPAGPVRALHLGGAGCAFPRALEARRPGSTQLAVEIDKVLAALVRQWFDLPRAPRLRIRTGDARAVTAAQRPASWEVVVRDVFAHAEVPRHVRTLEAAAEVRRALVPGGLYLVNLTDHPPLYKARAEVATLQEVFADVQLVADPAILRGRRYGNVVLAASDVPLPVTAVERGLRRLPLPVRLLHGAELDSFRGTVPPVRDDPGPGTEGPDRPGPDAAPPATNPAPPAAEAVPPGR</sequence>
<dbReference type="EMBL" id="BAABBA010000004">
    <property type="protein sequence ID" value="GAA4286794.1"/>
    <property type="molecule type" value="Genomic_DNA"/>
</dbReference>
<accession>A0ABP8ES18</accession>
<dbReference type="Gene3D" id="3.40.50.150">
    <property type="entry name" value="Vaccinia Virus protein VP39"/>
    <property type="match status" value="1"/>
</dbReference>
<name>A0ABP8ES18_9MICO</name>
<feature type="region of interest" description="Disordered" evidence="1">
    <location>
        <begin position="254"/>
        <end position="298"/>
    </location>
</feature>
<evidence type="ECO:0000256" key="1">
    <source>
        <dbReference type="SAM" id="MobiDB-lite"/>
    </source>
</evidence>
<evidence type="ECO:0000313" key="3">
    <source>
        <dbReference type="Proteomes" id="UP001499841"/>
    </source>
</evidence>
<proteinExistence type="predicted"/>